<dbReference type="InterPro" id="IPR036388">
    <property type="entry name" value="WH-like_DNA-bd_sf"/>
</dbReference>
<dbReference type="InterPro" id="IPR014710">
    <property type="entry name" value="RmlC-like_jellyroll"/>
</dbReference>
<evidence type="ECO:0000313" key="6">
    <source>
        <dbReference type="Proteomes" id="UP000671868"/>
    </source>
</evidence>
<evidence type="ECO:0000256" key="2">
    <source>
        <dbReference type="ARBA" id="ARBA00023125"/>
    </source>
</evidence>
<protein>
    <submittedName>
        <fullName evidence="5">Crp/Fnr family transcriptional regulator</fullName>
    </submittedName>
</protein>
<evidence type="ECO:0000259" key="4">
    <source>
        <dbReference type="PROSITE" id="PS51063"/>
    </source>
</evidence>
<keyword evidence="2" id="KW-0238">DNA-binding</keyword>
<dbReference type="RefSeq" id="WP_209538634.1">
    <property type="nucleotide sequence ID" value="NZ_CP053381.1"/>
</dbReference>
<evidence type="ECO:0000313" key="5">
    <source>
        <dbReference type="EMBL" id="QTP54104.1"/>
    </source>
</evidence>
<evidence type="ECO:0000256" key="1">
    <source>
        <dbReference type="ARBA" id="ARBA00023015"/>
    </source>
</evidence>
<keyword evidence="3" id="KW-0804">Transcription</keyword>
<sequence>MDVSPSYLSLLLIRKWESVFSLSEEETQAIRDLPVHTMVFESNQDIVRIGDCPLHSFLVLKGFASSYKLTTVGDRQIMALHIPGDIPDLQNLYLKRIDCSIVSITPCTIGFFQLEDLRHICERFPRISAAFWRETLVDASILREWVVNIGRRDAYTRIAHLLCEFLVRLQAVGLVENGTFHFPITQANLADATGISAVHMSRALKALRENGLIQTSRMHLAVPDLERLKEAGEFDPHYLHLEENAAAGFFSAAGSKATTVIDDCRANAFRG</sequence>
<dbReference type="EMBL" id="CP053381">
    <property type="protein sequence ID" value="QTP54104.1"/>
    <property type="molecule type" value="Genomic_DNA"/>
</dbReference>
<dbReference type="InterPro" id="IPR012318">
    <property type="entry name" value="HTH_CRP"/>
</dbReference>
<accession>A0ABX7W574</accession>
<dbReference type="SUPFAM" id="SSF51206">
    <property type="entry name" value="cAMP-binding domain-like"/>
    <property type="match status" value="1"/>
</dbReference>
<dbReference type="Pfam" id="PF00027">
    <property type="entry name" value="cNMP_binding"/>
    <property type="match status" value="1"/>
</dbReference>
<proteinExistence type="predicted"/>
<gene>
    <name evidence="5" type="ORF">HNO51_05060</name>
</gene>
<dbReference type="InterPro" id="IPR018490">
    <property type="entry name" value="cNMP-bd_dom_sf"/>
</dbReference>
<keyword evidence="1" id="KW-0805">Transcription regulation</keyword>
<dbReference type="CDD" id="cd00038">
    <property type="entry name" value="CAP_ED"/>
    <property type="match status" value="1"/>
</dbReference>
<dbReference type="PROSITE" id="PS51063">
    <property type="entry name" value="HTH_CRP_2"/>
    <property type="match status" value="1"/>
</dbReference>
<dbReference type="SUPFAM" id="SSF46785">
    <property type="entry name" value="Winged helix' DNA-binding domain"/>
    <property type="match status" value="1"/>
</dbReference>
<dbReference type="Gene3D" id="1.10.10.10">
    <property type="entry name" value="Winged helix-like DNA-binding domain superfamily/Winged helix DNA-binding domain"/>
    <property type="match status" value="1"/>
</dbReference>
<evidence type="ECO:0000256" key="3">
    <source>
        <dbReference type="ARBA" id="ARBA00023163"/>
    </source>
</evidence>
<dbReference type="Pfam" id="PF13545">
    <property type="entry name" value="HTH_Crp_2"/>
    <property type="match status" value="1"/>
</dbReference>
<reference evidence="5 6" key="1">
    <citation type="journal article" date="2021" name="Front. Microbiol.">
        <title>Aerobic Denitrification and Heterotrophic Sulfur Oxidation in the Genus Halomonas Revealed by Six Novel Species Characterizations and Genome-Based Analysis.</title>
        <authorList>
            <person name="Wang L."/>
            <person name="Shao Z."/>
        </authorList>
    </citation>
    <scope>NUCLEOTIDE SEQUENCE [LARGE SCALE GENOMIC DNA]</scope>
    <source>
        <strain evidence="5 6">MCCC 1A11059</strain>
    </source>
</reference>
<dbReference type="InterPro" id="IPR036390">
    <property type="entry name" value="WH_DNA-bd_sf"/>
</dbReference>
<organism evidence="5 6">
    <name type="scientific">Billgrantia sulfidoxydans</name>
    <dbReference type="NCBI Taxonomy" id="2733484"/>
    <lineage>
        <taxon>Bacteria</taxon>
        <taxon>Pseudomonadati</taxon>
        <taxon>Pseudomonadota</taxon>
        <taxon>Gammaproteobacteria</taxon>
        <taxon>Oceanospirillales</taxon>
        <taxon>Halomonadaceae</taxon>
        <taxon>Billgrantia</taxon>
    </lineage>
</organism>
<dbReference type="SMART" id="SM00419">
    <property type="entry name" value="HTH_CRP"/>
    <property type="match status" value="1"/>
</dbReference>
<dbReference type="Gene3D" id="2.60.120.10">
    <property type="entry name" value="Jelly Rolls"/>
    <property type="match status" value="1"/>
</dbReference>
<name>A0ABX7W574_9GAMM</name>
<keyword evidence="6" id="KW-1185">Reference proteome</keyword>
<dbReference type="Proteomes" id="UP000671868">
    <property type="component" value="Chromosome"/>
</dbReference>
<feature type="domain" description="HTH crp-type" evidence="4">
    <location>
        <begin position="152"/>
        <end position="226"/>
    </location>
</feature>
<dbReference type="InterPro" id="IPR000595">
    <property type="entry name" value="cNMP-bd_dom"/>
</dbReference>